<dbReference type="InterPro" id="IPR048447">
    <property type="entry name" value="DUF1980_C"/>
</dbReference>
<keyword evidence="2" id="KW-0472">Membrane</keyword>
<keyword evidence="5" id="KW-1185">Reference proteome</keyword>
<keyword evidence="2" id="KW-0812">Transmembrane</keyword>
<organism evidence="4 5">
    <name type="scientific">Telmatocola sphagniphila</name>
    <dbReference type="NCBI Taxonomy" id="1123043"/>
    <lineage>
        <taxon>Bacteria</taxon>
        <taxon>Pseudomonadati</taxon>
        <taxon>Planctomycetota</taxon>
        <taxon>Planctomycetia</taxon>
        <taxon>Gemmatales</taxon>
        <taxon>Gemmataceae</taxon>
    </lineage>
</organism>
<feature type="compositionally biased region" description="Basic and acidic residues" evidence="1">
    <location>
        <begin position="102"/>
        <end position="132"/>
    </location>
</feature>
<reference evidence="4" key="1">
    <citation type="submission" date="2021-05" db="EMBL/GenBank/DDBJ databases">
        <title>Complete genome sequence of the cellulolytic planctomycete Telmatocola sphagniphila SP2T and characterization of the first cellulase from planctomycetes.</title>
        <authorList>
            <person name="Rakitin A.L."/>
            <person name="Beletsky A.V."/>
            <person name="Naumoff D.G."/>
            <person name="Kulichevskaya I.S."/>
            <person name="Mardanov A.V."/>
            <person name="Ravin N.V."/>
            <person name="Dedysh S.N."/>
        </authorList>
    </citation>
    <scope>NUCLEOTIDE SEQUENCE</scope>
    <source>
        <strain evidence="4">SP2T</strain>
    </source>
</reference>
<evidence type="ECO:0000256" key="2">
    <source>
        <dbReference type="SAM" id="Phobius"/>
    </source>
</evidence>
<name>A0A8E6B7X3_9BACT</name>
<dbReference type="Pfam" id="PF21537">
    <property type="entry name" value="DUF1980_C"/>
    <property type="match status" value="1"/>
</dbReference>
<sequence>MAHNHSHGEKTVSFYVDQLFSVAACGLTAITAVMLVRGSALERVLVKDFSPWVLGGGILLAVLVFFRMVGIMLTVNATAEKDAEEETSQDRDHGHSHSHSHSHGEGEECQTDHGHSHAEHSHAADPAEDAGHADHDHGASIWRYVVLLLPFTLFCLDLPKKGFSREYMDKQLNNGQQLDPIERKKAVEGKPIQLQFNELSRAAIFPQSRDKFAGRKGILRGQYNKINDKEFALFKMDIKCCQADAVPIKARIICAEVIQNNWKMGEWVEVEGEIQFVQVKDKPNEWVPVLFLDKESQIKPTVPEN</sequence>
<feature type="transmembrane region" description="Helical" evidence="2">
    <location>
        <begin position="52"/>
        <end position="75"/>
    </location>
</feature>
<evidence type="ECO:0000256" key="1">
    <source>
        <dbReference type="SAM" id="MobiDB-lite"/>
    </source>
</evidence>
<feature type="transmembrane region" description="Helical" evidence="2">
    <location>
        <begin position="20"/>
        <end position="40"/>
    </location>
</feature>
<dbReference type="Proteomes" id="UP000676194">
    <property type="component" value="Chromosome"/>
</dbReference>
<feature type="domain" description="DUF1980" evidence="3">
    <location>
        <begin position="207"/>
        <end position="299"/>
    </location>
</feature>
<evidence type="ECO:0000259" key="3">
    <source>
        <dbReference type="Pfam" id="PF21537"/>
    </source>
</evidence>
<dbReference type="AlphaFoldDB" id="A0A8E6B7X3"/>
<evidence type="ECO:0000313" key="5">
    <source>
        <dbReference type="Proteomes" id="UP000676194"/>
    </source>
</evidence>
<accession>A0A8E6B7X3</accession>
<gene>
    <name evidence="4" type="ORF">KIH39_05620</name>
</gene>
<dbReference type="KEGG" id="tsph:KIH39_05620"/>
<dbReference type="EMBL" id="CP074694">
    <property type="protein sequence ID" value="QVL33391.1"/>
    <property type="molecule type" value="Genomic_DNA"/>
</dbReference>
<feature type="region of interest" description="Disordered" evidence="1">
    <location>
        <begin position="82"/>
        <end position="132"/>
    </location>
</feature>
<protein>
    <recommendedName>
        <fullName evidence="3">DUF1980 domain-containing protein</fullName>
    </recommendedName>
</protein>
<keyword evidence="2" id="KW-1133">Transmembrane helix</keyword>
<proteinExistence type="predicted"/>
<dbReference type="RefSeq" id="WP_213498280.1">
    <property type="nucleotide sequence ID" value="NZ_CP074694.1"/>
</dbReference>
<evidence type="ECO:0000313" key="4">
    <source>
        <dbReference type="EMBL" id="QVL33391.1"/>
    </source>
</evidence>